<comment type="similarity">
    <text evidence="5 9">Belongs to the phenylacetyl-CoA ligase family.</text>
</comment>
<feature type="domain" description="AMP-dependent synthetase/ligase" evidence="10">
    <location>
        <begin position="89"/>
        <end position="285"/>
    </location>
</feature>
<comment type="catalytic activity">
    <reaction evidence="9">
        <text>2-phenylacetate + ATP + CoA = phenylacetyl-CoA + AMP + diphosphate</text>
        <dbReference type="Rhea" id="RHEA:20956"/>
        <dbReference type="ChEBI" id="CHEBI:18401"/>
        <dbReference type="ChEBI" id="CHEBI:30616"/>
        <dbReference type="ChEBI" id="CHEBI:33019"/>
        <dbReference type="ChEBI" id="CHEBI:57287"/>
        <dbReference type="ChEBI" id="CHEBI:57390"/>
        <dbReference type="ChEBI" id="CHEBI:456215"/>
        <dbReference type="EC" id="6.2.1.30"/>
    </reaction>
</comment>
<name>A0A2N0ZA15_9BACI</name>
<protein>
    <recommendedName>
        <fullName evidence="7 9">Phenylacetate-coenzyme A ligase</fullName>
        <ecNumber evidence="6 9">6.2.1.30</ecNumber>
    </recommendedName>
    <alternativeName>
        <fullName evidence="8 9">Phenylacetyl-CoA ligase</fullName>
    </alternativeName>
</protein>
<dbReference type="InterPro" id="IPR028154">
    <property type="entry name" value="AMP-dep_Lig_C"/>
</dbReference>
<evidence type="ECO:0000259" key="10">
    <source>
        <dbReference type="Pfam" id="PF00501"/>
    </source>
</evidence>
<dbReference type="Gene3D" id="3.40.50.12780">
    <property type="entry name" value="N-terminal domain of ligase-like"/>
    <property type="match status" value="1"/>
</dbReference>
<evidence type="ECO:0000256" key="6">
    <source>
        <dbReference type="ARBA" id="ARBA00066629"/>
    </source>
</evidence>
<dbReference type="GO" id="GO:0047475">
    <property type="term" value="F:phenylacetate-CoA ligase activity"/>
    <property type="evidence" value="ECO:0007669"/>
    <property type="project" value="UniProtKB-EC"/>
</dbReference>
<gene>
    <name evidence="12" type="ORF">CWS20_24360</name>
</gene>
<dbReference type="SUPFAM" id="SSF56801">
    <property type="entry name" value="Acetyl-CoA synthetase-like"/>
    <property type="match status" value="1"/>
</dbReference>
<evidence type="ECO:0000256" key="3">
    <source>
        <dbReference type="ARBA" id="ARBA00022741"/>
    </source>
</evidence>
<dbReference type="Pfam" id="PF00501">
    <property type="entry name" value="AMP-binding"/>
    <property type="match status" value="1"/>
</dbReference>
<dbReference type="PANTHER" id="PTHR43439">
    <property type="entry name" value="PHENYLACETATE-COENZYME A LIGASE"/>
    <property type="match status" value="1"/>
</dbReference>
<keyword evidence="13" id="KW-1185">Reference proteome</keyword>
<dbReference type="RefSeq" id="WP_066190365.1">
    <property type="nucleotide sequence ID" value="NZ_JARMMB010000011.1"/>
</dbReference>
<feature type="domain" description="AMP-dependent ligase C-terminal" evidence="11">
    <location>
        <begin position="334"/>
        <end position="435"/>
    </location>
</feature>
<dbReference type="GO" id="GO:0000166">
    <property type="term" value="F:nucleotide binding"/>
    <property type="evidence" value="ECO:0007669"/>
    <property type="project" value="UniProtKB-KW"/>
</dbReference>
<keyword evidence="3 9" id="KW-0547">Nucleotide-binding</keyword>
<evidence type="ECO:0000256" key="7">
    <source>
        <dbReference type="ARBA" id="ARBA00068695"/>
    </source>
</evidence>
<evidence type="ECO:0000256" key="8">
    <source>
        <dbReference type="ARBA" id="ARBA00075111"/>
    </source>
</evidence>
<evidence type="ECO:0000259" key="11">
    <source>
        <dbReference type="Pfam" id="PF14535"/>
    </source>
</evidence>
<dbReference type="FunFam" id="3.40.50.12780:FF:000016">
    <property type="entry name" value="Phenylacetate-coenzyme A ligase"/>
    <property type="match status" value="1"/>
</dbReference>
<dbReference type="PANTHER" id="PTHR43439:SF1">
    <property type="entry name" value="PHENYLACETATE-COENZYME A LIGASE"/>
    <property type="match status" value="1"/>
</dbReference>
<evidence type="ECO:0000256" key="2">
    <source>
        <dbReference type="ARBA" id="ARBA00022598"/>
    </source>
</evidence>
<comment type="function">
    <text evidence="9">Catalyzes the activation of phenylacetic acid (PA) to phenylacetyl-CoA (PA-CoA).</text>
</comment>
<dbReference type="InterPro" id="IPR011880">
    <property type="entry name" value="PA_CoA_ligase"/>
</dbReference>
<comment type="pathway">
    <text evidence="4 9">Aromatic compound metabolism; phenylacetate degradation.</text>
</comment>
<dbReference type="EMBL" id="PISD01000069">
    <property type="protein sequence ID" value="PKG26354.1"/>
    <property type="molecule type" value="Genomic_DNA"/>
</dbReference>
<evidence type="ECO:0000256" key="9">
    <source>
        <dbReference type="PIRNR" id="PIRNR006444"/>
    </source>
</evidence>
<dbReference type="PIRSF" id="PIRSF006444">
    <property type="entry name" value="PaaK"/>
    <property type="match status" value="1"/>
</dbReference>
<proteinExistence type="inferred from homology"/>
<dbReference type="InterPro" id="IPR000873">
    <property type="entry name" value="AMP-dep_synth/lig_dom"/>
</dbReference>
<dbReference type="EC" id="6.2.1.30" evidence="6 9"/>
<evidence type="ECO:0000313" key="12">
    <source>
        <dbReference type="EMBL" id="PKG26354.1"/>
    </source>
</evidence>
<dbReference type="UniPathway" id="UPA00930"/>
<dbReference type="CDD" id="cd05913">
    <property type="entry name" value="PaaK"/>
    <property type="match status" value="1"/>
</dbReference>
<dbReference type="InterPro" id="IPR051414">
    <property type="entry name" value="Adenylate-forming_Reductase"/>
</dbReference>
<comment type="caution">
    <text evidence="12">The sequence shown here is derived from an EMBL/GenBank/DDBJ whole genome shotgun (WGS) entry which is preliminary data.</text>
</comment>
<evidence type="ECO:0000256" key="4">
    <source>
        <dbReference type="ARBA" id="ARBA00060591"/>
    </source>
</evidence>
<comment type="subunit">
    <text evidence="1">Monomer.</text>
</comment>
<evidence type="ECO:0000256" key="1">
    <source>
        <dbReference type="ARBA" id="ARBA00011245"/>
    </source>
</evidence>
<dbReference type="Pfam" id="PF14535">
    <property type="entry name" value="AMP-binding_C_2"/>
    <property type="match status" value="1"/>
</dbReference>
<evidence type="ECO:0000256" key="5">
    <source>
        <dbReference type="ARBA" id="ARBA00061566"/>
    </source>
</evidence>
<reference evidence="12 13" key="1">
    <citation type="journal article" date="2010" name="Int. J. Syst. Evol. Microbiol.">
        <title>Bacillus horneckiae sp. nov., isolated from a spacecraft-assembly clean room.</title>
        <authorList>
            <person name="Vaishampayan P."/>
            <person name="Probst A."/>
            <person name="Krishnamurthi S."/>
            <person name="Ghosh S."/>
            <person name="Osman S."/>
            <person name="McDowall A."/>
            <person name="Ruckmani A."/>
            <person name="Mayilraj S."/>
            <person name="Venkateswaran K."/>
        </authorList>
    </citation>
    <scope>NUCLEOTIDE SEQUENCE [LARGE SCALE GENOMIC DNA]</scope>
    <source>
        <strain evidence="13">1PO1SC</strain>
    </source>
</reference>
<dbReference type="InterPro" id="IPR045851">
    <property type="entry name" value="AMP-bd_C_sf"/>
</dbReference>
<dbReference type="AlphaFoldDB" id="A0A2N0ZA15"/>
<evidence type="ECO:0000313" key="13">
    <source>
        <dbReference type="Proteomes" id="UP000233343"/>
    </source>
</evidence>
<dbReference type="Gene3D" id="3.30.300.30">
    <property type="match status" value="1"/>
</dbReference>
<dbReference type="Proteomes" id="UP000233343">
    <property type="component" value="Unassembled WGS sequence"/>
</dbReference>
<dbReference type="InterPro" id="IPR042099">
    <property type="entry name" value="ANL_N_sf"/>
</dbReference>
<organism evidence="12 13">
    <name type="scientific">Cytobacillus horneckiae</name>
    <dbReference type="NCBI Taxonomy" id="549687"/>
    <lineage>
        <taxon>Bacteria</taxon>
        <taxon>Bacillati</taxon>
        <taxon>Bacillota</taxon>
        <taxon>Bacilli</taxon>
        <taxon>Bacillales</taxon>
        <taxon>Bacillaceae</taxon>
        <taxon>Cytobacillus</taxon>
    </lineage>
</organism>
<keyword evidence="2 9" id="KW-0436">Ligase</keyword>
<sequence length="442" mass="49394">MYNPDVEKADRTEMESLQLTRLQTAVSNVFENVLFYQEKFDELGITPKDIKHLSDVTKLPFTKKQDLLEQYPFGLFAVPMEKVTRIHGSSGTSGKPTIVGYTKNDIENWSVIVARAIVTAGGRKSDIFHNAYGYGLFTGGLGLHYGAEKLGATTIPISGGNTDRQITIINDFKPRGICGTPSYVLNIAEKMEEMGIDPDDNGLEYGIFGAEPWSEEMRAILEKKLKLKAIDIYGLSEIMGPGVAIECHEAQDGLHIADDHFLVEVINPDTLEPVVDGVIGELVFTSLSKEALPIIRYRTGDLASISREKCKCGRTTTRMSRIKGRTDDMIIVKGVNVFPSEIERVLLQVDGLGPHYQIHLVKKGSMDHIELHVEIENDFYHKINRDLMHADVHKLKKVVQYHLKNSCLVTMDIVVNMPKTIQRSEGKAIRIVNKRNNATLSI</sequence>
<accession>A0A2N0ZA15</accession>
<dbReference type="GO" id="GO:0010124">
    <property type="term" value="P:phenylacetate catabolic process"/>
    <property type="evidence" value="ECO:0007669"/>
    <property type="project" value="UniProtKB-UniRule"/>
</dbReference>